<dbReference type="EMBL" id="JBHSMD010000003">
    <property type="protein sequence ID" value="MFC5493589.1"/>
    <property type="molecule type" value="Genomic_DNA"/>
</dbReference>
<evidence type="ECO:0000313" key="3">
    <source>
        <dbReference type="Proteomes" id="UP001595956"/>
    </source>
</evidence>
<dbReference type="InterPro" id="IPR019099">
    <property type="entry name" value="Uncharacterised_PGPGW_TM"/>
</dbReference>
<feature type="transmembrane region" description="Helical" evidence="1">
    <location>
        <begin position="71"/>
        <end position="93"/>
    </location>
</feature>
<keyword evidence="3" id="KW-1185">Reference proteome</keyword>
<evidence type="ECO:0000313" key="2">
    <source>
        <dbReference type="EMBL" id="MFC5493589.1"/>
    </source>
</evidence>
<gene>
    <name evidence="2" type="ORF">ACFPKY_10770</name>
</gene>
<name>A0ABW0MZ14_9ACTN</name>
<keyword evidence="1" id="KW-0812">Transmembrane</keyword>
<feature type="transmembrane region" description="Helical" evidence="1">
    <location>
        <begin position="12"/>
        <end position="42"/>
    </location>
</feature>
<proteinExistence type="predicted"/>
<evidence type="ECO:0000256" key="1">
    <source>
        <dbReference type="SAM" id="Phobius"/>
    </source>
</evidence>
<dbReference type="Proteomes" id="UP001595956">
    <property type="component" value="Unassembled WGS sequence"/>
</dbReference>
<comment type="caution">
    <text evidence="2">The sequence shown here is derived from an EMBL/GenBank/DDBJ whole genome shotgun (WGS) entry which is preliminary data.</text>
</comment>
<keyword evidence="1" id="KW-1133">Transmembrane helix</keyword>
<accession>A0ABW0MZ14</accession>
<reference evidence="3" key="1">
    <citation type="journal article" date="2019" name="Int. J. Syst. Evol. Microbiol.">
        <title>The Global Catalogue of Microorganisms (GCM) 10K type strain sequencing project: providing services to taxonomists for standard genome sequencing and annotation.</title>
        <authorList>
            <consortium name="The Broad Institute Genomics Platform"/>
            <consortium name="The Broad Institute Genome Sequencing Center for Infectious Disease"/>
            <person name="Wu L."/>
            <person name="Ma J."/>
        </authorList>
    </citation>
    <scope>NUCLEOTIDE SEQUENCE [LARGE SCALE GENOMIC DNA]</scope>
    <source>
        <strain evidence="3">KACC 13778</strain>
    </source>
</reference>
<dbReference type="Pfam" id="PF09656">
    <property type="entry name" value="PGPGW"/>
    <property type="match status" value="1"/>
</dbReference>
<keyword evidence="1" id="KW-0472">Membrane</keyword>
<feature type="transmembrane region" description="Helical" evidence="1">
    <location>
        <begin position="113"/>
        <end position="133"/>
    </location>
</feature>
<protein>
    <submittedName>
        <fullName evidence="2">PGPGW domain-containing protein</fullName>
    </submittedName>
</protein>
<dbReference type="RefSeq" id="WP_345172935.1">
    <property type="nucleotide sequence ID" value="NZ_BAABFQ010000004.1"/>
</dbReference>
<sequence length="153" mass="16836">MRDRVRRWVLEVVGWMLVVAGVAALVLPGPGLLMLAGGLVVLSQEYEWAERRLEPIKVRALRGAAEGVENWVRITMSVTLALGLIACGVYWIWGPEEPPSWWTLSDALWLPGGAATGVTQIASGLIALGLIVYSYRRFRVRREPVPELASDGD</sequence>
<organism evidence="2 3">
    <name type="scientific">Nocardioides caricicola</name>
    <dbReference type="NCBI Taxonomy" id="634770"/>
    <lineage>
        <taxon>Bacteria</taxon>
        <taxon>Bacillati</taxon>
        <taxon>Actinomycetota</taxon>
        <taxon>Actinomycetes</taxon>
        <taxon>Propionibacteriales</taxon>
        <taxon>Nocardioidaceae</taxon>
        <taxon>Nocardioides</taxon>
    </lineage>
</organism>